<protein>
    <recommendedName>
        <fullName evidence="4">Transcription factor domain-containing protein</fullName>
    </recommendedName>
</protein>
<reference evidence="3" key="1">
    <citation type="journal article" date="2016" name="Genome Announc.">
        <title>Draft genome sequences of fungus Aspergillus calidoustus.</title>
        <authorList>
            <person name="Horn F."/>
            <person name="Linde J."/>
            <person name="Mattern D.J."/>
            <person name="Walther G."/>
            <person name="Guthke R."/>
            <person name="Scherlach K."/>
            <person name="Martin K."/>
            <person name="Brakhage A.A."/>
            <person name="Petzke L."/>
            <person name="Valiante V."/>
        </authorList>
    </citation>
    <scope>NUCLEOTIDE SEQUENCE [LARGE SCALE GENOMIC DNA]</scope>
    <source>
        <strain evidence="3">SF006504</strain>
    </source>
</reference>
<accession>A0A0U5GIT9</accession>
<feature type="compositionally biased region" description="Polar residues" evidence="1">
    <location>
        <begin position="10"/>
        <end position="33"/>
    </location>
</feature>
<name>A0A0U5GIT9_ASPCI</name>
<organism evidence="2 3">
    <name type="scientific">Aspergillus calidoustus</name>
    <dbReference type="NCBI Taxonomy" id="454130"/>
    <lineage>
        <taxon>Eukaryota</taxon>
        <taxon>Fungi</taxon>
        <taxon>Dikarya</taxon>
        <taxon>Ascomycota</taxon>
        <taxon>Pezizomycotina</taxon>
        <taxon>Eurotiomycetes</taxon>
        <taxon>Eurotiomycetidae</taxon>
        <taxon>Eurotiales</taxon>
        <taxon>Aspergillaceae</taxon>
        <taxon>Aspergillus</taxon>
        <taxon>Aspergillus subgen. Nidulantes</taxon>
    </lineage>
</organism>
<evidence type="ECO:0008006" key="4">
    <source>
        <dbReference type="Google" id="ProtNLM"/>
    </source>
</evidence>
<dbReference type="InterPro" id="IPR053178">
    <property type="entry name" value="Osmoadaptation_assoc"/>
</dbReference>
<evidence type="ECO:0000313" key="2">
    <source>
        <dbReference type="EMBL" id="CEL11699.1"/>
    </source>
</evidence>
<dbReference type="EMBL" id="CDMC01000030">
    <property type="protein sequence ID" value="CEL11699.1"/>
    <property type="molecule type" value="Genomic_DNA"/>
</dbReference>
<evidence type="ECO:0000313" key="3">
    <source>
        <dbReference type="Proteomes" id="UP000054771"/>
    </source>
</evidence>
<dbReference type="OMA" id="ERAGNWI"/>
<feature type="region of interest" description="Disordered" evidence="1">
    <location>
        <begin position="1"/>
        <end position="40"/>
    </location>
</feature>
<evidence type="ECO:0000256" key="1">
    <source>
        <dbReference type="SAM" id="MobiDB-lite"/>
    </source>
</evidence>
<dbReference type="PANTHER" id="PTHR38111">
    <property type="entry name" value="ZN(2)-C6 FUNGAL-TYPE DOMAIN-CONTAINING PROTEIN-RELATED"/>
    <property type="match status" value="1"/>
</dbReference>
<sequence length="412" mass="45888">MCSGSKVMDSGTTPSTPHLSTHLRTSPSPQTQRIMGKKNLPKSHRKQRVLICHNPIDKLSAPTLASKSLEIQTRETFNILITTTLFPATYAAYRGRVDIDVPTFIRETQTGHHPLIEWGIRALTMWYLAKQHNDTEELARSRYIYGGVLRYLATLIGDPRWVTSDVTLSAAINLALFEMLDEDEERAGNWIIHSRAIKRLIEIRGPLAHMGGIGRTLLYVFRPFLVIDAFIHQEPCVLDTPKWKAANRRLLLRDERMGRAGSLVRILEQAFEHIAACPGLLARVCALLDGTADAAQRDALLKDLFRIRAILLDLEQQLLFIASSNTTPLTGPRCTTFVPKIVHLSGEGIRSSLALLDQLVTLLTLNDCSPIPRQVFLGSVLSGSAAQATFGENFLDHLSLGMIFSPQILVME</sequence>
<dbReference type="OrthoDB" id="5126878at2759"/>
<dbReference type="PANTHER" id="PTHR38111:SF6">
    <property type="entry name" value="FINGER DOMAIN PROTEIN, PUTATIVE (AFU_ORTHOLOGUE AFUA_8G01940)-RELATED"/>
    <property type="match status" value="1"/>
</dbReference>
<keyword evidence="3" id="KW-1185">Reference proteome</keyword>
<dbReference type="STRING" id="454130.A0A0U5GIT9"/>
<proteinExistence type="predicted"/>
<gene>
    <name evidence="2" type="ORF">ASPCAL14798</name>
</gene>
<dbReference type="Proteomes" id="UP000054771">
    <property type="component" value="Unassembled WGS sequence"/>
</dbReference>
<dbReference type="AlphaFoldDB" id="A0A0U5GIT9"/>